<evidence type="ECO:0000256" key="7">
    <source>
        <dbReference type="ARBA" id="ARBA00023212"/>
    </source>
</evidence>
<comment type="similarity">
    <text evidence="2">Belongs to the DRC9 family.</text>
</comment>
<dbReference type="Proteomes" id="UP000478052">
    <property type="component" value="Unassembled WGS sequence"/>
</dbReference>
<evidence type="ECO:0000313" key="12">
    <source>
        <dbReference type="EMBL" id="KAF0756218.1"/>
    </source>
</evidence>
<dbReference type="InterPro" id="IPR000048">
    <property type="entry name" value="IQ_motif_EF-hand-BS"/>
</dbReference>
<protein>
    <recommendedName>
        <fullName evidence="3">Dynein regulatory complex protein 9</fullName>
    </recommendedName>
    <alternativeName>
        <fullName evidence="9">IQ domain-containing protein G</fullName>
    </alternativeName>
</protein>
<evidence type="ECO:0000256" key="10">
    <source>
        <dbReference type="SAM" id="Coils"/>
    </source>
</evidence>
<dbReference type="PANTHER" id="PTHR14871">
    <property type="entry name" value="DYNEIN REGULATORY COMPLEX PROTEIN 9"/>
    <property type="match status" value="1"/>
</dbReference>
<dbReference type="Pfam" id="PF00612">
    <property type="entry name" value="IQ"/>
    <property type="match status" value="1"/>
</dbReference>
<gene>
    <name evidence="12" type="ORF">FWK35_00024871</name>
</gene>
<keyword evidence="4" id="KW-0963">Cytoplasm</keyword>
<evidence type="ECO:0000256" key="4">
    <source>
        <dbReference type="ARBA" id="ARBA00022490"/>
    </source>
</evidence>
<evidence type="ECO:0000256" key="9">
    <source>
        <dbReference type="ARBA" id="ARBA00032183"/>
    </source>
</evidence>
<dbReference type="GO" id="GO:0005737">
    <property type="term" value="C:cytoplasm"/>
    <property type="evidence" value="ECO:0007669"/>
    <property type="project" value="TreeGrafter"/>
</dbReference>
<comment type="caution">
    <text evidence="12">The sequence shown here is derived from an EMBL/GenBank/DDBJ whole genome shotgun (WGS) entry which is preliminary data.</text>
</comment>
<evidence type="ECO:0000256" key="3">
    <source>
        <dbReference type="ARBA" id="ARBA00013738"/>
    </source>
</evidence>
<keyword evidence="8" id="KW-0966">Cell projection</keyword>
<evidence type="ECO:0000256" key="6">
    <source>
        <dbReference type="ARBA" id="ARBA00023069"/>
    </source>
</evidence>
<proteinExistence type="inferred from homology"/>
<accession>A0A6G0YI89</accession>
<keyword evidence="10" id="KW-0175">Coiled coil</keyword>
<dbReference type="OrthoDB" id="10254713at2759"/>
<evidence type="ECO:0000256" key="8">
    <source>
        <dbReference type="ARBA" id="ARBA00023273"/>
    </source>
</evidence>
<feature type="region of interest" description="Disordered" evidence="11">
    <location>
        <begin position="305"/>
        <end position="331"/>
    </location>
</feature>
<evidence type="ECO:0000256" key="11">
    <source>
        <dbReference type="SAM" id="MobiDB-lite"/>
    </source>
</evidence>
<reference evidence="12 13" key="1">
    <citation type="submission" date="2019-08" db="EMBL/GenBank/DDBJ databases">
        <title>Whole genome of Aphis craccivora.</title>
        <authorList>
            <person name="Voronova N.V."/>
            <person name="Shulinski R.S."/>
            <person name="Bandarenka Y.V."/>
            <person name="Zhorov D.G."/>
            <person name="Warner D."/>
        </authorList>
    </citation>
    <scope>NUCLEOTIDE SEQUENCE [LARGE SCALE GENOMIC DNA]</scope>
    <source>
        <strain evidence="12">180601</strain>
        <tissue evidence="12">Whole Body</tissue>
    </source>
</reference>
<sequence>MQTICVWYKQNKMELNENQGKSNSASTIQENELLSEVFEKTLLEISIMDSIYGSSFISEYVKNIFQVSIDELHNFGTLKTLHAIVDENEQQKKLRIRLQKEEQEPSNNEQFIEEYASMEKKIENFKQKEEEIDAIIEKCTVLADGEHKAIRRETEKNYVDKWEKSRVENFKLKFKSEELELQKYMIELQAKMKTDQVVDNENEQYLDYSIKELEKQIEYWECKYKTDTKEIDEKLDNLIKTLEEKTKEIECLKKTLNERKTIIEEHAENKQRAEEEKKLIDHMEKMATKIQAWWRGTMVRRRLGPYKHLSGPRKKSIKKSLVNKTKKTKSK</sequence>
<name>A0A6G0YI89_APHCR</name>
<dbReference type="EMBL" id="VUJU01003906">
    <property type="protein sequence ID" value="KAF0756218.1"/>
    <property type="molecule type" value="Genomic_DNA"/>
</dbReference>
<keyword evidence="6" id="KW-0969">Cilium</keyword>
<feature type="compositionally biased region" description="Basic residues" evidence="11">
    <location>
        <begin position="305"/>
        <end position="318"/>
    </location>
</feature>
<dbReference type="PANTHER" id="PTHR14871:SF1">
    <property type="entry name" value="DYNEIN REGULATORY COMPLEX PROTEIN 9"/>
    <property type="match status" value="1"/>
</dbReference>
<evidence type="ECO:0000256" key="5">
    <source>
        <dbReference type="ARBA" id="ARBA00022846"/>
    </source>
</evidence>
<dbReference type="PROSITE" id="PS50096">
    <property type="entry name" value="IQ"/>
    <property type="match status" value="1"/>
</dbReference>
<organism evidence="12 13">
    <name type="scientific">Aphis craccivora</name>
    <name type="common">Cowpea aphid</name>
    <dbReference type="NCBI Taxonomy" id="307492"/>
    <lineage>
        <taxon>Eukaryota</taxon>
        <taxon>Metazoa</taxon>
        <taxon>Ecdysozoa</taxon>
        <taxon>Arthropoda</taxon>
        <taxon>Hexapoda</taxon>
        <taxon>Insecta</taxon>
        <taxon>Pterygota</taxon>
        <taxon>Neoptera</taxon>
        <taxon>Paraneoptera</taxon>
        <taxon>Hemiptera</taxon>
        <taxon>Sternorrhyncha</taxon>
        <taxon>Aphidomorpha</taxon>
        <taxon>Aphidoidea</taxon>
        <taxon>Aphididae</taxon>
        <taxon>Aphidini</taxon>
        <taxon>Aphis</taxon>
        <taxon>Aphis</taxon>
    </lineage>
</organism>
<evidence type="ECO:0000256" key="2">
    <source>
        <dbReference type="ARBA" id="ARBA00008222"/>
    </source>
</evidence>
<evidence type="ECO:0000313" key="13">
    <source>
        <dbReference type="Proteomes" id="UP000478052"/>
    </source>
</evidence>
<dbReference type="InterPro" id="IPR042618">
    <property type="entry name" value="IQCG"/>
</dbReference>
<dbReference type="AlphaFoldDB" id="A0A6G0YI89"/>
<keyword evidence="5" id="KW-0282">Flagellum</keyword>
<feature type="coiled-coil region" evidence="10">
    <location>
        <begin position="84"/>
        <end position="138"/>
    </location>
</feature>
<keyword evidence="7" id="KW-0206">Cytoskeleton</keyword>
<dbReference type="GO" id="GO:0044782">
    <property type="term" value="P:cilium organization"/>
    <property type="evidence" value="ECO:0007669"/>
    <property type="project" value="TreeGrafter"/>
</dbReference>
<comment type="subcellular location">
    <subcellularLocation>
        <location evidence="1">Cytoplasm</location>
        <location evidence="1">Cytoskeleton</location>
        <location evidence="1">Flagellum axoneme</location>
    </subcellularLocation>
</comment>
<evidence type="ECO:0000256" key="1">
    <source>
        <dbReference type="ARBA" id="ARBA00004611"/>
    </source>
</evidence>
<keyword evidence="13" id="KW-1185">Reference proteome</keyword>
<dbReference type="SMART" id="SM00015">
    <property type="entry name" value="IQ"/>
    <property type="match status" value="1"/>
</dbReference>
<dbReference type="Gene3D" id="1.20.5.190">
    <property type="match status" value="1"/>
</dbReference>
<feature type="coiled-coil region" evidence="10">
    <location>
        <begin position="210"/>
        <end position="283"/>
    </location>
</feature>
<dbReference type="GO" id="GO:0031514">
    <property type="term" value="C:motile cilium"/>
    <property type="evidence" value="ECO:0007669"/>
    <property type="project" value="TreeGrafter"/>
</dbReference>
<dbReference type="CDD" id="cd23766">
    <property type="entry name" value="IQCG"/>
    <property type="match status" value="1"/>
</dbReference>